<dbReference type="PROSITE" id="PS51258">
    <property type="entry name" value="MHD1"/>
    <property type="match status" value="1"/>
</dbReference>
<dbReference type="InterPro" id="IPR027080">
    <property type="entry name" value="Unc-13"/>
</dbReference>
<dbReference type="InterPro" id="IPR037302">
    <property type="entry name" value="Unc-13_C2B"/>
</dbReference>
<keyword evidence="4" id="KW-0862">Zinc</keyword>
<dbReference type="GO" id="GO:0016082">
    <property type="term" value="P:synaptic vesicle priming"/>
    <property type="evidence" value="ECO:0007669"/>
    <property type="project" value="TreeGrafter"/>
</dbReference>
<feature type="compositionally biased region" description="Basic and acidic residues" evidence="6">
    <location>
        <begin position="1454"/>
        <end position="1496"/>
    </location>
</feature>
<dbReference type="SUPFAM" id="SSF57889">
    <property type="entry name" value="Cysteine-rich domain"/>
    <property type="match status" value="1"/>
</dbReference>
<feature type="compositionally biased region" description="Acidic residues" evidence="6">
    <location>
        <begin position="1444"/>
        <end position="1453"/>
    </location>
</feature>
<dbReference type="GO" id="GO:0008270">
    <property type="term" value="F:zinc ion binding"/>
    <property type="evidence" value="ECO:0007669"/>
    <property type="project" value="UniProtKB-KW"/>
</dbReference>
<dbReference type="InterPro" id="IPR002219">
    <property type="entry name" value="PKC_DAG/PE"/>
</dbReference>
<dbReference type="GO" id="GO:0030672">
    <property type="term" value="C:synaptic vesicle membrane"/>
    <property type="evidence" value="ECO:0007669"/>
    <property type="project" value="TreeGrafter"/>
</dbReference>
<dbReference type="GO" id="GO:0098831">
    <property type="term" value="C:presynaptic active zone cytoplasmic component"/>
    <property type="evidence" value="ECO:0007669"/>
    <property type="project" value="TreeGrafter"/>
</dbReference>
<dbReference type="GO" id="GO:0061789">
    <property type="term" value="P:dense core granule priming"/>
    <property type="evidence" value="ECO:0007669"/>
    <property type="project" value="TreeGrafter"/>
</dbReference>
<dbReference type="GO" id="GO:0019992">
    <property type="term" value="F:diacylglycerol binding"/>
    <property type="evidence" value="ECO:0007669"/>
    <property type="project" value="InterPro"/>
</dbReference>
<evidence type="ECO:0000313" key="12">
    <source>
        <dbReference type="Proteomes" id="UP000230066"/>
    </source>
</evidence>
<dbReference type="Gene3D" id="1.10.357.50">
    <property type="match status" value="1"/>
</dbReference>
<keyword evidence="3" id="KW-0863">Zinc-finger</keyword>
<protein>
    <submittedName>
        <fullName evidence="11">Protein unc-13 B</fullName>
    </submittedName>
</protein>
<feature type="compositionally biased region" description="Polar residues" evidence="6">
    <location>
        <begin position="1630"/>
        <end position="1640"/>
    </location>
</feature>
<feature type="compositionally biased region" description="Polar residues" evidence="6">
    <location>
        <begin position="190"/>
        <end position="204"/>
    </location>
</feature>
<name>A0A4E0S231_FASHE</name>
<dbReference type="GO" id="GO:0099525">
    <property type="term" value="P:presynaptic dense core vesicle exocytosis"/>
    <property type="evidence" value="ECO:0007669"/>
    <property type="project" value="TreeGrafter"/>
</dbReference>
<gene>
    <name evidence="11" type="ORF">D915_003847</name>
</gene>
<feature type="compositionally biased region" description="Low complexity" evidence="6">
    <location>
        <begin position="611"/>
        <end position="621"/>
    </location>
</feature>
<evidence type="ECO:0000259" key="9">
    <source>
        <dbReference type="PROSITE" id="PS51258"/>
    </source>
</evidence>
<dbReference type="CDD" id="cd04027">
    <property type="entry name" value="C2B_Munc13"/>
    <property type="match status" value="1"/>
</dbReference>
<evidence type="ECO:0000256" key="5">
    <source>
        <dbReference type="ARBA" id="ARBA00022837"/>
    </source>
</evidence>
<evidence type="ECO:0000256" key="2">
    <source>
        <dbReference type="ARBA" id="ARBA00022737"/>
    </source>
</evidence>
<feature type="compositionally biased region" description="Basic and acidic residues" evidence="6">
    <location>
        <begin position="1605"/>
        <end position="1625"/>
    </location>
</feature>
<dbReference type="SMART" id="SM01145">
    <property type="entry name" value="DUF1041"/>
    <property type="match status" value="1"/>
</dbReference>
<dbReference type="Gene3D" id="2.60.40.150">
    <property type="entry name" value="C2 domain"/>
    <property type="match status" value="3"/>
</dbReference>
<dbReference type="FunFam" id="2.60.40.150:FF:000014">
    <property type="entry name" value="protein unc-13 homolog B"/>
    <property type="match status" value="1"/>
</dbReference>
<feature type="domain" description="Phorbol-ester/DAG-type" evidence="8">
    <location>
        <begin position="1871"/>
        <end position="1921"/>
    </location>
</feature>
<dbReference type="PROSITE" id="PS50004">
    <property type="entry name" value="C2"/>
    <property type="match status" value="3"/>
</dbReference>
<evidence type="ECO:0000259" key="7">
    <source>
        <dbReference type="PROSITE" id="PS50004"/>
    </source>
</evidence>
<dbReference type="GO" id="GO:0042734">
    <property type="term" value="C:presynaptic membrane"/>
    <property type="evidence" value="ECO:0007669"/>
    <property type="project" value="TreeGrafter"/>
</dbReference>
<dbReference type="EMBL" id="JXXN02001137">
    <property type="protein sequence ID" value="THD25450.1"/>
    <property type="molecule type" value="Genomic_DNA"/>
</dbReference>
<keyword evidence="2" id="KW-0677">Repeat</keyword>
<proteinExistence type="predicted"/>
<dbReference type="FunFam" id="2.60.40.150:FF:000002">
    <property type="entry name" value="Protein unc-13 homolog B"/>
    <property type="match status" value="1"/>
</dbReference>
<organism evidence="11 12">
    <name type="scientific">Fasciola hepatica</name>
    <name type="common">Liver fluke</name>
    <dbReference type="NCBI Taxonomy" id="6192"/>
    <lineage>
        <taxon>Eukaryota</taxon>
        <taxon>Metazoa</taxon>
        <taxon>Spiralia</taxon>
        <taxon>Lophotrochozoa</taxon>
        <taxon>Platyhelminthes</taxon>
        <taxon>Trematoda</taxon>
        <taxon>Digenea</taxon>
        <taxon>Plagiorchiida</taxon>
        <taxon>Echinostomata</taxon>
        <taxon>Echinostomatoidea</taxon>
        <taxon>Fasciolidae</taxon>
        <taxon>Fasciola</taxon>
    </lineage>
</organism>
<evidence type="ECO:0000256" key="3">
    <source>
        <dbReference type="ARBA" id="ARBA00022771"/>
    </source>
</evidence>
<feature type="region of interest" description="Disordered" evidence="6">
    <location>
        <begin position="190"/>
        <end position="272"/>
    </location>
</feature>
<feature type="compositionally biased region" description="Polar residues" evidence="6">
    <location>
        <begin position="804"/>
        <end position="818"/>
    </location>
</feature>
<feature type="domain" description="MHD1" evidence="9">
    <location>
        <begin position="2408"/>
        <end position="2553"/>
    </location>
</feature>
<feature type="compositionally biased region" description="Basic and acidic residues" evidence="6">
    <location>
        <begin position="237"/>
        <end position="246"/>
    </location>
</feature>
<keyword evidence="1" id="KW-0479">Metal-binding</keyword>
<evidence type="ECO:0000256" key="6">
    <source>
        <dbReference type="SAM" id="MobiDB-lite"/>
    </source>
</evidence>
<dbReference type="PRINTS" id="PR00360">
    <property type="entry name" value="C2DOMAIN"/>
</dbReference>
<dbReference type="GO" id="GO:0031594">
    <property type="term" value="C:neuromuscular junction"/>
    <property type="evidence" value="ECO:0007669"/>
    <property type="project" value="TreeGrafter"/>
</dbReference>
<dbReference type="InterPro" id="IPR014772">
    <property type="entry name" value="Munc13_dom-2"/>
</dbReference>
<evidence type="ECO:0000256" key="1">
    <source>
        <dbReference type="ARBA" id="ARBA00022723"/>
    </source>
</evidence>
<dbReference type="PANTHER" id="PTHR10480:SF12">
    <property type="entry name" value="UNC-13, ISOFORM E"/>
    <property type="match status" value="1"/>
</dbReference>
<dbReference type="SMART" id="SM00239">
    <property type="entry name" value="C2"/>
    <property type="match status" value="3"/>
</dbReference>
<dbReference type="PROSITE" id="PS00479">
    <property type="entry name" value="ZF_DAG_PE_1"/>
    <property type="match status" value="1"/>
</dbReference>
<dbReference type="GO" id="GO:0005543">
    <property type="term" value="F:phospholipid binding"/>
    <property type="evidence" value="ECO:0007669"/>
    <property type="project" value="InterPro"/>
</dbReference>
<dbReference type="InterPro" id="IPR010439">
    <property type="entry name" value="MUN_dom"/>
</dbReference>
<dbReference type="GO" id="GO:0035249">
    <property type="term" value="P:synaptic transmission, glutamatergic"/>
    <property type="evidence" value="ECO:0007669"/>
    <property type="project" value="TreeGrafter"/>
</dbReference>
<dbReference type="PROSITE" id="PS51259">
    <property type="entry name" value="MHD2"/>
    <property type="match status" value="1"/>
</dbReference>
<dbReference type="GO" id="GO:0005516">
    <property type="term" value="F:calmodulin binding"/>
    <property type="evidence" value="ECO:0007669"/>
    <property type="project" value="TreeGrafter"/>
</dbReference>
<accession>A0A4E0S231</accession>
<evidence type="ECO:0000313" key="11">
    <source>
        <dbReference type="EMBL" id="THD25450.1"/>
    </source>
</evidence>
<feature type="domain" description="MHD2" evidence="10">
    <location>
        <begin position="2617"/>
        <end position="2748"/>
    </location>
</feature>
<dbReference type="GO" id="GO:0005509">
    <property type="term" value="F:calcium ion binding"/>
    <property type="evidence" value="ECO:0007669"/>
    <property type="project" value="InterPro"/>
</dbReference>
<dbReference type="InterPro" id="IPR046349">
    <property type="entry name" value="C1-like_sf"/>
</dbReference>
<feature type="region of interest" description="Disordered" evidence="6">
    <location>
        <begin position="743"/>
        <end position="766"/>
    </location>
</feature>
<dbReference type="PROSITE" id="PS50081">
    <property type="entry name" value="ZF_DAG_PE_2"/>
    <property type="match status" value="1"/>
</dbReference>
<dbReference type="GO" id="GO:0017075">
    <property type="term" value="F:syntaxin-1 binding"/>
    <property type="evidence" value="ECO:0007669"/>
    <property type="project" value="TreeGrafter"/>
</dbReference>
<feature type="region of interest" description="Disordered" evidence="6">
    <location>
        <begin position="804"/>
        <end position="843"/>
    </location>
</feature>
<dbReference type="GO" id="GO:0043195">
    <property type="term" value="C:terminal bouton"/>
    <property type="evidence" value="ECO:0007669"/>
    <property type="project" value="TreeGrafter"/>
</dbReference>
<keyword evidence="12" id="KW-1185">Reference proteome</keyword>
<dbReference type="FunFam" id="1.10.357.50:FF:000001">
    <property type="entry name" value="Protein unc-13 homolog B"/>
    <property type="match status" value="1"/>
</dbReference>
<feature type="domain" description="C2" evidence="7">
    <location>
        <begin position="1977"/>
        <end position="2101"/>
    </location>
</feature>
<feature type="region of interest" description="Disordered" evidence="6">
    <location>
        <begin position="1441"/>
        <end position="1500"/>
    </location>
</feature>
<feature type="region of interest" description="Disordered" evidence="6">
    <location>
        <begin position="594"/>
        <end position="621"/>
    </location>
</feature>
<evidence type="ECO:0000259" key="10">
    <source>
        <dbReference type="PROSITE" id="PS51259"/>
    </source>
</evidence>
<feature type="domain" description="C2" evidence="7">
    <location>
        <begin position="2765"/>
        <end position="2891"/>
    </location>
</feature>
<dbReference type="GO" id="GO:0016081">
    <property type="term" value="P:synaptic vesicle docking"/>
    <property type="evidence" value="ECO:0007669"/>
    <property type="project" value="TreeGrafter"/>
</dbReference>
<reference evidence="11" key="1">
    <citation type="submission" date="2019-03" db="EMBL/GenBank/DDBJ databases">
        <title>Improved annotation for the trematode Fasciola hepatica.</title>
        <authorList>
            <person name="Choi Y.-J."/>
            <person name="Martin J."/>
            <person name="Mitreva M."/>
        </authorList>
    </citation>
    <scope>NUCLEOTIDE SEQUENCE [LARGE SCALE GENOMIC DNA]</scope>
</reference>
<feature type="compositionally biased region" description="Low complexity" evidence="6">
    <location>
        <begin position="751"/>
        <end position="764"/>
    </location>
</feature>
<evidence type="ECO:0000259" key="8">
    <source>
        <dbReference type="PROSITE" id="PS50081"/>
    </source>
</evidence>
<dbReference type="Pfam" id="PF00168">
    <property type="entry name" value="C2"/>
    <property type="match status" value="3"/>
</dbReference>
<dbReference type="InterPro" id="IPR014770">
    <property type="entry name" value="Munc13_1"/>
</dbReference>
<feature type="region of interest" description="Disordered" evidence="6">
    <location>
        <begin position="2950"/>
        <end position="2970"/>
    </location>
</feature>
<dbReference type="Gene3D" id="3.30.60.20">
    <property type="match status" value="1"/>
</dbReference>
<dbReference type="Pfam" id="PF06292">
    <property type="entry name" value="MUN"/>
    <property type="match status" value="2"/>
</dbReference>
<dbReference type="InterPro" id="IPR000008">
    <property type="entry name" value="C2_dom"/>
</dbReference>
<sequence>MPVLCVKIIEAKLEDSDASVNTFVSVKLKLVQSNTQTKKGNNPKWDEEFTFEIENLTGGLLLELHSKGLLWNKLLGALWLPLKQIPQLDEKRESKVWSILNAEVIFQDGVPIGTKTPSKHLLLTSIRFDVPNVLPQPLSRRFVSRQIDNYVKDPYASLQVQSSSPYANGPNGVLMDDEYYWDNRVHSPFHGSSHQLPNGPSQPGRQLPDAQFSLRPGYPSVEEDSGWVSRSSTNLNKDPDWRERGSVRRRHLPRSPQDPVQTNLPPSPAYSYGGGLGQACPVGFTPMVPDTSEVDDYDSEPLGYNSRPLSSGRYRSGDFHQPMIGPYEWADEQSMWYEPNIPRIDRDQFVDERRVTRRSEPARSLVSGKHRFYSEPDSADPIILNGYGPEWINDGMLSDFSLTEQDWEKDRTVPVDDRLRPAGSDELWYTPDTICCHPRYTSPGHSDFYGPYSDVEADGWRDDMLVDYYTDHHQDDLPWSDHMPTATDWDEDIRPNWLATTYDPYRSFGSRRYRAQFSPRWARYHHRVLPYNAHYRRSFDHEPSFEYDQNDVYYSDEKTSPVGHSASNYCCSCESDYEVDAKIISFDRSRRHGSIGGTSKLEPTTPSGDKPSLALSRSSSPALNREIPLRFNQSESGLVVDDFSASAEVAAANSLPPGDHPADLHFVMNTTDVLCAQLSKPDESSTATQTNLLTTSLLPTSNSVTGSQFELFLPSATNVESRRISSSSTGIVTTIPELSAEPDFSISTKPATTATTTTTTRTTAVSDTRQPIAEQRTYKESQILREADALLSKYSRVLSSGFQPSIQGQRTMSESQLSRHPPAQEPQRPLTESVKQPSWSGPASALSRLWSDFSASKPVSRTTEPKQAASSGSFLPLSDFIPSILSPSNSAAHIAVTTVASTTTTTPLISATAVVTTATATTTVTSTTITTRETTTGIPEEVSIWAFGSTTNRRSTEHSSTTLLYPPYSSHTTSATNLTSLVGMGHSTSISLSKPTSSVHNFFTVDSLPPKIDWAAVKGITTSVTTNTNTATSTNINVPVALTTTNEIHKFSMRGNASEITGTQNELVTDTGKSIESPSAIFSSSFDETPFQAETPFSAEEHLRQLRIRAGLEPKHSLDVEPEPNTPLSCSASFVISTREQEPTYAWAIPSSTAPLMPPKTTKPSETSGLGWLDNVVYSTKSTVPFPTRTGIEQARSASISTPSIPSLFSSFKVGFGSTMGTPQTQFHAATDAATQAPRSLGMPKIGFNTKAPSGSLFTNFLSSAASKAQTVAVSAMKQANAAAGAAKEAATYAAEQLAAAQPLHRSEVSTAPCPTTYGIPSKPATHAPQPAIQFTSTHNTLSGRVGEQSIFSLDDHLPLASDGRPVPVGQEEPGEPYADAATGTDIVPFTAADSTTITASHALIPSVTPHQHTSAHSAVNSSIANGTVVQERRWLHEQTMDVTTDDDYDEDAYDRQPASDHSDQYESAEPFERDDHVPSGERHWSSEDEQAEKRENLRKKSISLRMQSVESVSIHENDLDEETRNALRARDKMLMAAVTGIYSPSHLGPSQPGYFDGLGEETNDIGTRTQKRDSVGRHEISAVDRQSDERHSIDITESGSIKRTHNDSERSQVELGRRGSDAKMRRLQKSISVRSTSHLSVAEDHEDELGDSDHQLDLDIASDRTADDQRRKLGSINSMDQNQSFDEWSRFASAPEEFHRDHERASLDKEMEENDQKGEVANHITASLDYEGKGPQNGSSALHPGIGADGSVAALPISKARQRWHDAFTKVCSRLGTDSGPFSLNPSQIADRHATFYTSIDSMPDIRLRKKPIALVSDLVIQTMAVQKRNMGTASANLITRQSINDEELKQHVYRKTLQALLYPISSNTPHKFQVWSATSPTYCYECEGLLWGLARQGLRCTECGVKCHDKCRELLNADCLQRAAEKSSKQGAEDKAHSIIQAMTALMRQRISEMPEMFDLVGKVFKVENKTHERNLIQAQQSILDGTSKWSAKIAITVKCAQGLIGKDKTGTSDPYVTVQVGKIKKRTKTVPQELNPVWNEKFYFECHNASDRIKIRVWDEDYDLKSKIRQKLTRESDDFLGQTIIEVRTLSGEMDVWYNLEKRTDKSAVSGAVRLFISVEIKGEEKVAPYHVQYTCLHENMFHYLCETNKSKGEQEVKIPEATGDEGWKIYFDNPAQEIVTEFAIRYGVESIYEAMTHFSCLTTKYMCTGVPAIMSSLLANINAFYAHTSASSNQTASERFSASNFGKEKFVKLLDQLHNSLRISLSMYRNSFPASQPDKLQDLKSTVDLLTSITFFRMKVQELTSPPRASQVVKECARACMQTTYQFIYENVNEVYAKQFQEPVNADEGAPSLKSLEFWHRLVTLLVSVIEEDKTTYAAVINQFPQEVNMGHLSAVCMWERLSEDLRIALEVHAKAETRYCKSSDYMNLCFKIKWFYNKNVAVVPSMQDAVPDYPRWFEPFVMQWLNENDEVSMDFLRNAYERDKRDKFQRSSEHALFSNSVVDVFTQLNQCFDVIKKLECPDADVQERFLNRFSRTVSKVLLTYAEIVKADFRFWVGQQEKACIIMNNIQQLRVQLEKVFEAMGGSSLSEDTMNAMNDLQQMLHLVIDDLAAQYAQELQGQIAVKIKELSKLLHQLFLNLTIPSTAQAKISSVSQSLLTNVSSQLPASKILQDMSKDSGLPERNLTPRHCQILDIALDAIKNYFHAGGSGLKNTYLDKSPELQSLRYALSLYTQTTDALIKNFVATQTSQDKPAIEDSVGEVSIQVNLYRHPSHGEHKVTVTVIAANNLKWTTTGTFRPFVEVVLVGPLLADKKRRFATKAKNNIWSPKFNETFVFLLGAGSDPESYELHLCVKDYCFGRADRLIGLTVLQLRDLAASTAGQVGSVAGGSRSGGAAAGSGACACLCSLGKRLHLDDTGWTILRILSQRPQDEIAREFVRLKSELRSSNEAGVPTTGSVPSTPRSR</sequence>
<dbReference type="SUPFAM" id="SSF49562">
    <property type="entry name" value="C2 domain (Calcium/lipid-binding domain, CaLB)"/>
    <property type="match status" value="3"/>
</dbReference>
<keyword evidence="5" id="KW-0106">Calcium</keyword>
<dbReference type="Pfam" id="PF00130">
    <property type="entry name" value="C1_1"/>
    <property type="match status" value="1"/>
</dbReference>
<dbReference type="InterPro" id="IPR035892">
    <property type="entry name" value="C2_domain_sf"/>
</dbReference>
<feature type="compositionally biased region" description="Polar residues" evidence="6">
    <location>
        <begin position="2952"/>
        <end position="2970"/>
    </location>
</feature>
<dbReference type="PANTHER" id="PTHR10480">
    <property type="entry name" value="PROTEIN UNC-13 HOMOLOG"/>
    <property type="match status" value="1"/>
</dbReference>
<evidence type="ECO:0000256" key="4">
    <source>
        <dbReference type="ARBA" id="ARBA00022833"/>
    </source>
</evidence>
<comment type="caution">
    <text evidence="11">The sequence shown here is derived from an EMBL/GenBank/DDBJ whole genome shotgun (WGS) entry which is preliminary data.</text>
</comment>
<dbReference type="SMART" id="SM00109">
    <property type="entry name" value="C1"/>
    <property type="match status" value="1"/>
</dbReference>
<feature type="region of interest" description="Disordered" evidence="6">
    <location>
        <begin position="1547"/>
        <end position="1656"/>
    </location>
</feature>
<feature type="compositionally biased region" description="Basic and acidic residues" evidence="6">
    <location>
        <begin position="1571"/>
        <end position="1595"/>
    </location>
</feature>
<feature type="domain" description="C2" evidence="7">
    <location>
        <begin position="1"/>
        <end position="98"/>
    </location>
</feature>
<dbReference type="Proteomes" id="UP000230066">
    <property type="component" value="Unassembled WGS sequence"/>
</dbReference>